<organism evidence="2 3">
    <name type="scientific">Blepharisma stoltei</name>
    <dbReference type="NCBI Taxonomy" id="1481888"/>
    <lineage>
        <taxon>Eukaryota</taxon>
        <taxon>Sar</taxon>
        <taxon>Alveolata</taxon>
        <taxon>Ciliophora</taxon>
        <taxon>Postciliodesmatophora</taxon>
        <taxon>Heterotrichea</taxon>
        <taxon>Heterotrichida</taxon>
        <taxon>Blepharismidae</taxon>
        <taxon>Blepharisma</taxon>
    </lineage>
</organism>
<dbReference type="EMBL" id="CAJZBQ010000057">
    <property type="protein sequence ID" value="CAG9333822.1"/>
    <property type="molecule type" value="Genomic_DNA"/>
</dbReference>
<accession>A0AAU9KIK3</accession>
<protein>
    <recommendedName>
        <fullName evidence="4">Dickkopf N-terminal cysteine-rich domain-containing protein</fullName>
    </recommendedName>
</protein>
<keyword evidence="3" id="KW-1185">Reference proteome</keyword>
<sequence length="393" mass="43465">MSLDHISKTLLLLISLELFSCFKIDTEVNQSTDIILEEAPEIVNLPACPIYACKPDNVPFANDTCVFYDSKTNTNLCSPCKDSSTYCEFNFNSNFSCIPIVEYEHGESNPGEKCRTLSDCDDAFVLSCTDGVCQGTVAGKSCDSATFCNPGLGCISGTCQPLTKSGSKGCLSDFDCENGAGCNITNALDFSSNLCIEYGSVVAHEIISTCINSVNNLCEYTYCAPYKGLFACTSQLKTVGNIPAACAAENAQCTSTSDDFFDPPFSFSQPGCQCAYTETGTELYCDLFNGDAQYMAYYKLLFEWLQTADAKKCNTDRRTASRCIESNWDKKKYDALMYYQANAYYYPIIQNTEPCVLNSFLDQFYGMHRRAYNQDNDSSANILILSIFIIWLN</sequence>
<evidence type="ECO:0000313" key="3">
    <source>
        <dbReference type="Proteomes" id="UP001162131"/>
    </source>
</evidence>
<evidence type="ECO:0000256" key="1">
    <source>
        <dbReference type="SAM" id="SignalP"/>
    </source>
</evidence>
<proteinExistence type="predicted"/>
<evidence type="ECO:0000313" key="2">
    <source>
        <dbReference type="EMBL" id="CAG9333822.1"/>
    </source>
</evidence>
<feature type="chain" id="PRO_5043459903" description="Dickkopf N-terminal cysteine-rich domain-containing protein" evidence="1">
    <location>
        <begin position="22"/>
        <end position="393"/>
    </location>
</feature>
<dbReference type="Proteomes" id="UP001162131">
    <property type="component" value="Unassembled WGS sequence"/>
</dbReference>
<name>A0AAU9KIK3_9CILI</name>
<keyword evidence="1" id="KW-0732">Signal</keyword>
<evidence type="ECO:0008006" key="4">
    <source>
        <dbReference type="Google" id="ProtNLM"/>
    </source>
</evidence>
<dbReference type="AlphaFoldDB" id="A0AAU9KIK3"/>
<comment type="caution">
    <text evidence="2">The sequence shown here is derived from an EMBL/GenBank/DDBJ whole genome shotgun (WGS) entry which is preliminary data.</text>
</comment>
<gene>
    <name evidence="2" type="ORF">BSTOLATCC_MIC59635</name>
</gene>
<feature type="signal peptide" evidence="1">
    <location>
        <begin position="1"/>
        <end position="21"/>
    </location>
</feature>
<reference evidence="2" key="1">
    <citation type="submission" date="2021-09" db="EMBL/GenBank/DDBJ databases">
        <authorList>
            <consortium name="AG Swart"/>
            <person name="Singh M."/>
            <person name="Singh A."/>
            <person name="Seah K."/>
            <person name="Emmerich C."/>
        </authorList>
    </citation>
    <scope>NUCLEOTIDE SEQUENCE</scope>
    <source>
        <strain evidence="2">ATCC30299</strain>
    </source>
</reference>